<protein>
    <recommendedName>
        <fullName evidence="1">Nucleotidyl transferase domain-containing protein</fullName>
    </recommendedName>
</protein>
<sequence>FISRIPVVNSDGKVIRVERNEYYSPRSEQNNTVLLMAGGFGTRLYPLTKEKPKPLLEVGDKPILESILLQFRNQGFSDFLISIHYKAEMVKNYFGDGSDWDVTIRYLEENQPMGTGGALGLIPQLDVHFPMIVINGDLLTNVDYGHLLEFHTQQQGMATVCVREYDLEVPYGVIEWTGNHINDIVEKPVHTYFINAGIYVLEEAFINNISNEIPLDMTTILRGKIEEGTLVTMFPLHEYWLDIGCFPEYKRAREDVANEFNFD</sequence>
<dbReference type="InterPro" id="IPR050486">
    <property type="entry name" value="Mannose-1P_guanyltransferase"/>
</dbReference>
<proteinExistence type="predicted"/>
<feature type="domain" description="Nucleotidyl transferase" evidence="1">
    <location>
        <begin position="34"/>
        <end position="258"/>
    </location>
</feature>
<dbReference type="Gene3D" id="3.90.550.10">
    <property type="entry name" value="Spore Coat Polysaccharide Biosynthesis Protein SpsA, Chain A"/>
    <property type="match status" value="1"/>
</dbReference>
<dbReference type="InterPro" id="IPR005835">
    <property type="entry name" value="NTP_transferase_dom"/>
</dbReference>
<dbReference type="CDD" id="cd06426">
    <property type="entry name" value="NTP_transferase_like_2"/>
    <property type="match status" value="1"/>
</dbReference>
<evidence type="ECO:0000313" key="2">
    <source>
        <dbReference type="EMBL" id="SVD78880.1"/>
    </source>
</evidence>
<dbReference type="InterPro" id="IPR029044">
    <property type="entry name" value="Nucleotide-diphossugar_trans"/>
</dbReference>
<feature type="non-terminal residue" evidence="2">
    <location>
        <position position="1"/>
    </location>
</feature>
<dbReference type="AlphaFoldDB" id="A0A382Y6X3"/>
<dbReference type="PANTHER" id="PTHR22572">
    <property type="entry name" value="SUGAR-1-PHOSPHATE GUANYL TRANSFERASE"/>
    <property type="match status" value="1"/>
</dbReference>
<dbReference type="EMBL" id="UINC01173341">
    <property type="protein sequence ID" value="SVD78880.1"/>
    <property type="molecule type" value="Genomic_DNA"/>
</dbReference>
<name>A0A382Y6X3_9ZZZZ</name>
<dbReference type="Pfam" id="PF00483">
    <property type="entry name" value="NTP_transferase"/>
    <property type="match status" value="1"/>
</dbReference>
<dbReference type="SUPFAM" id="SSF53448">
    <property type="entry name" value="Nucleotide-diphospho-sugar transferases"/>
    <property type="match status" value="1"/>
</dbReference>
<evidence type="ECO:0000259" key="1">
    <source>
        <dbReference type="Pfam" id="PF00483"/>
    </source>
</evidence>
<gene>
    <name evidence="2" type="ORF">METZ01_LOCUS431734</name>
</gene>
<accession>A0A382Y6X3</accession>
<reference evidence="2" key="1">
    <citation type="submission" date="2018-05" db="EMBL/GenBank/DDBJ databases">
        <authorList>
            <person name="Lanie J.A."/>
            <person name="Ng W.-L."/>
            <person name="Kazmierczak K.M."/>
            <person name="Andrzejewski T.M."/>
            <person name="Davidsen T.M."/>
            <person name="Wayne K.J."/>
            <person name="Tettelin H."/>
            <person name="Glass J.I."/>
            <person name="Rusch D."/>
            <person name="Podicherti R."/>
            <person name="Tsui H.-C.T."/>
            <person name="Winkler M.E."/>
        </authorList>
    </citation>
    <scope>NUCLEOTIDE SEQUENCE</scope>
</reference>
<organism evidence="2">
    <name type="scientific">marine metagenome</name>
    <dbReference type="NCBI Taxonomy" id="408172"/>
    <lineage>
        <taxon>unclassified sequences</taxon>
        <taxon>metagenomes</taxon>
        <taxon>ecological metagenomes</taxon>
    </lineage>
</organism>